<gene>
    <name evidence="10" type="ORF">C6P46_002226</name>
</gene>
<dbReference type="Proteomes" id="UP000777482">
    <property type="component" value="Unassembled WGS sequence"/>
</dbReference>
<evidence type="ECO:0000256" key="1">
    <source>
        <dbReference type="ARBA" id="ARBA00004123"/>
    </source>
</evidence>
<comment type="caution">
    <text evidence="10">The sequence shown here is derived from an EMBL/GenBank/DDBJ whole genome shotgun (WGS) entry which is preliminary data.</text>
</comment>
<evidence type="ECO:0000256" key="2">
    <source>
        <dbReference type="ARBA" id="ARBA00004574"/>
    </source>
</evidence>
<evidence type="ECO:0000256" key="7">
    <source>
        <dbReference type="ARBA" id="ARBA00023242"/>
    </source>
</evidence>
<evidence type="ECO:0000313" key="10">
    <source>
        <dbReference type="EMBL" id="KAG0653750.1"/>
    </source>
</evidence>
<keyword evidence="6" id="KW-0238">DNA-binding</keyword>
<evidence type="ECO:0000256" key="3">
    <source>
        <dbReference type="ARBA" id="ARBA00008442"/>
    </source>
</evidence>
<dbReference type="OrthoDB" id="2186770at2759"/>
<keyword evidence="5" id="KW-0779">Telomere</keyword>
<comment type="similarity">
    <text evidence="3">Belongs to the telombin family.</text>
</comment>
<reference evidence="10 11" key="1">
    <citation type="submission" date="2020-11" db="EMBL/GenBank/DDBJ databases">
        <title>Kefir isolates.</title>
        <authorList>
            <person name="Marcisauskas S."/>
            <person name="Kim Y."/>
            <person name="Blasche S."/>
        </authorList>
    </citation>
    <scope>NUCLEOTIDE SEQUENCE [LARGE SCALE GENOMIC DNA]</scope>
    <source>
        <strain evidence="10 11">KR</strain>
    </source>
</reference>
<proteinExistence type="inferred from homology"/>
<keyword evidence="4" id="KW-0158">Chromosome</keyword>
<keyword evidence="7" id="KW-0539">Nucleus</keyword>
<evidence type="ECO:0000259" key="9">
    <source>
        <dbReference type="Pfam" id="PF16686"/>
    </source>
</evidence>
<dbReference type="AlphaFoldDB" id="A0A9P6VRW3"/>
<dbReference type="InterPro" id="IPR032042">
    <property type="entry name" value="POT1PC"/>
</dbReference>
<comment type="subcellular location">
    <subcellularLocation>
        <location evidence="2">Chromosome</location>
        <location evidence="2">Telomere</location>
    </subcellularLocation>
    <subcellularLocation>
        <location evidence="1">Nucleus</location>
    </subcellularLocation>
</comment>
<protein>
    <recommendedName>
        <fullName evidence="9">Protection of telomeres protein 1 ssDNA-binding domain-containing protein</fullName>
    </recommendedName>
</protein>
<feature type="region of interest" description="Disordered" evidence="8">
    <location>
        <begin position="122"/>
        <end position="240"/>
    </location>
</feature>
<accession>A0A9P6VRW3</accession>
<evidence type="ECO:0000256" key="6">
    <source>
        <dbReference type="ARBA" id="ARBA00023125"/>
    </source>
</evidence>
<dbReference type="EMBL" id="PUHQ01000178">
    <property type="protein sequence ID" value="KAG0653750.1"/>
    <property type="molecule type" value="Genomic_DNA"/>
</dbReference>
<dbReference type="GO" id="GO:0000781">
    <property type="term" value="C:chromosome, telomeric region"/>
    <property type="evidence" value="ECO:0007669"/>
    <property type="project" value="UniProtKB-SubCell"/>
</dbReference>
<dbReference type="Pfam" id="PF16686">
    <property type="entry name" value="POT1PC"/>
    <property type="match status" value="1"/>
</dbReference>
<dbReference type="GO" id="GO:0043047">
    <property type="term" value="F:single-stranded telomeric DNA binding"/>
    <property type="evidence" value="ECO:0007669"/>
    <property type="project" value="InterPro"/>
</dbReference>
<dbReference type="GO" id="GO:0005634">
    <property type="term" value="C:nucleus"/>
    <property type="evidence" value="ECO:0007669"/>
    <property type="project" value="UniProtKB-SubCell"/>
</dbReference>
<dbReference type="Gene3D" id="2.40.50.140">
    <property type="entry name" value="Nucleic acid-binding proteins"/>
    <property type="match status" value="2"/>
</dbReference>
<feature type="compositionally biased region" description="Basic and acidic residues" evidence="8">
    <location>
        <begin position="177"/>
        <end position="189"/>
    </location>
</feature>
<name>A0A9P6VRW3_RHOMI</name>
<feature type="domain" description="Protection of telomeres protein 1 ssDNA-binding" evidence="9">
    <location>
        <begin position="534"/>
        <end position="656"/>
    </location>
</feature>
<evidence type="ECO:0000313" key="11">
    <source>
        <dbReference type="Proteomes" id="UP000777482"/>
    </source>
</evidence>
<sequence>MTTATPTAVVPLELSELAKPLPAALAAFRGRVVDLRPFSAHTQLAQFTLASIGTPADQQARAVVEIKGAWAENACKRITKGDVLVLTTKGVTLLNAHDDTEAKRPPRLRFEDGMTGWIQHRDGTEDLISYPPSSKKRSAQVEAPRKAENKRVAQAAAAESTGVGGAGVTAVPASSTRDAHASASTERRTAVSVQNKPSSRAVGKAPSSTRPSAAEPGSRTASNAPPLSAPAVNPDAVTPSLTTTTTDAIAIAIAEPVKSVVHSAPGEGSRSRKRQRREEALGWGLETENGGAYQSLAQVAKVVDTSDASTLQSKRTSVIALVTHAGPPYPPKQGARIANWYRQLRIADPTREAEAVELQWYATTEGGLPQVEVGQVLLVRHLHVRKLASSAPMLLCGSFSKLAHAVLDPDSLLRARRAAMTKNAQQSAPQPMEDVSHPDRLMVTPDVQETAYATRIAGWACRAKVLSTGIESARGAQTSTAAAAASGIDPKATNGAVMPPVVARPPRPLLRIGEIVIKLHTPRALGTLPSNIAASLYLTDYTPHPLLHDYPDPSPVTLPGRLTFQVSLFGSTAAPLAPLLDPRTGETKRGRLVWIRNVRVKLNPHNELEGTVMEDTNPRFRAKVSVEVIDMRRKDHQEKWGDRAKEFQKRHRDYWSARSLIGGKAHV</sequence>
<keyword evidence="11" id="KW-1185">Reference proteome</keyword>
<organism evidence="10 11">
    <name type="scientific">Rhodotorula mucilaginosa</name>
    <name type="common">Yeast</name>
    <name type="synonym">Rhodotorula rubra</name>
    <dbReference type="NCBI Taxonomy" id="5537"/>
    <lineage>
        <taxon>Eukaryota</taxon>
        <taxon>Fungi</taxon>
        <taxon>Dikarya</taxon>
        <taxon>Basidiomycota</taxon>
        <taxon>Pucciniomycotina</taxon>
        <taxon>Microbotryomycetes</taxon>
        <taxon>Sporidiobolales</taxon>
        <taxon>Sporidiobolaceae</taxon>
        <taxon>Rhodotorula</taxon>
    </lineage>
</organism>
<dbReference type="InterPro" id="IPR012340">
    <property type="entry name" value="NA-bd_OB-fold"/>
</dbReference>
<evidence type="ECO:0000256" key="4">
    <source>
        <dbReference type="ARBA" id="ARBA00022454"/>
    </source>
</evidence>
<evidence type="ECO:0000256" key="8">
    <source>
        <dbReference type="SAM" id="MobiDB-lite"/>
    </source>
</evidence>
<evidence type="ECO:0000256" key="5">
    <source>
        <dbReference type="ARBA" id="ARBA00022895"/>
    </source>
</evidence>
<dbReference type="SUPFAM" id="SSF50249">
    <property type="entry name" value="Nucleic acid-binding proteins"/>
    <property type="match status" value="1"/>
</dbReference>